<accession>A0ABR4DV08</accession>
<reference evidence="1 2" key="1">
    <citation type="submission" date="2024-03" db="EMBL/GenBank/DDBJ databases">
        <title>A high-quality draft genome sequence of Diaporthe vaccinii, a causative agent of upright dieback and viscid rot disease in cranberry plants.</title>
        <authorList>
            <person name="Sarrasin M."/>
            <person name="Lang B.F."/>
            <person name="Burger G."/>
        </authorList>
    </citation>
    <scope>NUCLEOTIDE SEQUENCE [LARGE SCALE GENOMIC DNA]</scope>
    <source>
        <strain evidence="1 2">IS7</strain>
    </source>
</reference>
<keyword evidence="2" id="KW-1185">Reference proteome</keyword>
<proteinExistence type="predicted"/>
<evidence type="ECO:0000313" key="2">
    <source>
        <dbReference type="Proteomes" id="UP001600888"/>
    </source>
</evidence>
<sequence length="79" mass="8565">MLDVLTYPAQDSDKVLRALAKAHVELSVVGVLKRFTEIMRALKPGVGLTSDELSLQPFRMEQISTNGEGQASKVVTAAH</sequence>
<organism evidence="1 2">
    <name type="scientific">Diaporthe vaccinii</name>
    <dbReference type="NCBI Taxonomy" id="105482"/>
    <lineage>
        <taxon>Eukaryota</taxon>
        <taxon>Fungi</taxon>
        <taxon>Dikarya</taxon>
        <taxon>Ascomycota</taxon>
        <taxon>Pezizomycotina</taxon>
        <taxon>Sordariomycetes</taxon>
        <taxon>Sordariomycetidae</taxon>
        <taxon>Diaporthales</taxon>
        <taxon>Diaporthaceae</taxon>
        <taxon>Diaporthe</taxon>
        <taxon>Diaporthe eres species complex</taxon>
    </lineage>
</organism>
<protein>
    <submittedName>
        <fullName evidence="1">Uncharacterized protein</fullName>
    </submittedName>
</protein>
<comment type="caution">
    <text evidence="1">The sequence shown here is derived from an EMBL/GenBank/DDBJ whole genome shotgun (WGS) entry which is preliminary data.</text>
</comment>
<dbReference type="Proteomes" id="UP001600888">
    <property type="component" value="Unassembled WGS sequence"/>
</dbReference>
<name>A0ABR4DV08_9PEZI</name>
<evidence type="ECO:0000313" key="1">
    <source>
        <dbReference type="EMBL" id="KAL2274196.1"/>
    </source>
</evidence>
<dbReference type="EMBL" id="JBAWTH010000164">
    <property type="protein sequence ID" value="KAL2274196.1"/>
    <property type="molecule type" value="Genomic_DNA"/>
</dbReference>
<gene>
    <name evidence="1" type="ORF">FJTKL_03595</name>
</gene>